<evidence type="ECO:0000313" key="3">
    <source>
        <dbReference type="Proteomes" id="UP001152803"/>
    </source>
</evidence>
<comment type="caution">
    <text evidence="2">The sequence shown here is derived from an EMBL/GenBank/DDBJ whole genome shotgun (WGS) entry which is preliminary data.</text>
</comment>
<dbReference type="Proteomes" id="UP001152803">
    <property type="component" value="Unassembled WGS sequence"/>
</dbReference>
<protein>
    <recommendedName>
        <fullName evidence="4">Reverse transcriptase zinc-binding domain-containing protein</fullName>
    </recommendedName>
</protein>
<dbReference type="AlphaFoldDB" id="A0A9Q1HWI1"/>
<dbReference type="OrthoDB" id="416119at2759"/>
<evidence type="ECO:0008006" key="4">
    <source>
        <dbReference type="Google" id="ProtNLM"/>
    </source>
</evidence>
<organism evidence="2 3">
    <name type="scientific">Conger conger</name>
    <name type="common">Conger eel</name>
    <name type="synonym">Muraena conger</name>
    <dbReference type="NCBI Taxonomy" id="82655"/>
    <lineage>
        <taxon>Eukaryota</taxon>
        <taxon>Metazoa</taxon>
        <taxon>Chordata</taxon>
        <taxon>Craniata</taxon>
        <taxon>Vertebrata</taxon>
        <taxon>Euteleostomi</taxon>
        <taxon>Actinopterygii</taxon>
        <taxon>Neopterygii</taxon>
        <taxon>Teleostei</taxon>
        <taxon>Anguilliformes</taxon>
        <taxon>Congridae</taxon>
        <taxon>Conger</taxon>
    </lineage>
</organism>
<proteinExistence type="predicted"/>
<gene>
    <name evidence="2" type="ORF">COCON_G00129620</name>
</gene>
<feature type="non-terminal residue" evidence="2">
    <location>
        <position position="1"/>
    </location>
</feature>
<keyword evidence="3" id="KW-1185">Reference proteome</keyword>
<accession>A0A9Q1HWI1</accession>
<reference evidence="2" key="1">
    <citation type="journal article" date="2023" name="Science">
        <title>Genome structures resolve the early diversification of teleost fishes.</title>
        <authorList>
            <person name="Parey E."/>
            <person name="Louis A."/>
            <person name="Montfort J."/>
            <person name="Bouchez O."/>
            <person name="Roques C."/>
            <person name="Iampietro C."/>
            <person name="Lluch J."/>
            <person name="Castinel A."/>
            <person name="Donnadieu C."/>
            <person name="Desvignes T."/>
            <person name="Floi Bucao C."/>
            <person name="Jouanno E."/>
            <person name="Wen M."/>
            <person name="Mejri S."/>
            <person name="Dirks R."/>
            <person name="Jansen H."/>
            <person name="Henkel C."/>
            <person name="Chen W.J."/>
            <person name="Zahm M."/>
            <person name="Cabau C."/>
            <person name="Klopp C."/>
            <person name="Thompson A.W."/>
            <person name="Robinson-Rechavi M."/>
            <person name="Braasch I."/>
            <person name="Lecointre G."/>
            <person name="Bobe J."/>
            <person name="Postlethwait J.H."/>
            <person name="Berthelot C."/>
            <person name="Roest Crollius H."/>
            <person name="Guiguen Y."/>
        </authorList>
    </citation>
    <scope>NUCLEOTIDE SEQUENCE</scope>
    <source>
        <strain evidence="2">Concon-B</strain>
    </source>
</reference>
<sequence>CQLPLTRTGSTVRNILPGHSYCTKAPTGNTPVRRAVQHSPGRNTIKLLGVSFQADGGGRTSWEGALRHVQNSWSAQPLTMAGKILILKAIVLPILLYVGRVFPPDKATGKLITRLAFRVVWGSNMEKLKHVTLLKEERNGGQWAWVCWTSPPLIAAPSPHVYRALKDFAYRTGLPRAGLTSWSYKMIMAHLRSDQIVTLPRGGPDRDPQVIWANVTHECLTNKQKDIAWMTAHRCLTTRTTYRRHLALTDRCPHGCTDPKHIHHLFWECSVARWVWGLACSSVFLSRFLPRSSLTAEGTLDGPPGGEASPMSSSVSGGPLTP</sequence>
<evidence type="ECO:0000256" key="1">
    <source>
        <dbReference type="SAM" id="MobiDB-lite"/>
    </source>
</evidence>
<feature type="region of interest" description="Disordered" evidence="1">
    <location>
        <begin position="299"/>
        <end position="322"/>
    </location>
</feature>
<name>A0A9Q1HWI1_CONCO</name>
<evidence type="ECO:0000313" key="2">
    <source>
        <dbReference type="EMBL" id="KAJ8267790.1"/>
    </source>
</evidence>
<dbReference type="EMBL" id="JAFJMO010000009">
    <property type="protein sequence ID" value="KAJ8267790.1"/>
    <property type="molecule type" value="Genomic_DNA"/>
</dbReference>